<gene>
    <name evidence="9" type="primary">LOC104962110</name>
</gene>
<evidence type="ECO:0000256" key="4">
    <source>
        <dbReference type="ARBA" id="ARBA00023157"/>
    </source>
</evidence>
<dbReference type="Pfam" id="PF07645">
    <property type="entry name" value="EGF_CA"/>
    <property type="match status" value="2"/>
</dbReference>
<evidence type="ECO:0000256" key="6">
    <source>
        <dbReference type="SAM" id="SignalP"/>
    </source>
</evidence>
<dbReference type="InterPro" id="IPR000152">
    <property type="entry name" value="EGF-type_Asp/Asn_hydroxyl_site"/>
</dbReference>
<organism evidence="8 9">
    <name type="scientific">Notothenia coriiceps</name>
    <name type="common">black rockcod</name>
    <dbReference type="NCBI Taxonomy" id="8208"/>
    <lineage>
        <taxon>Eukaryota</taxon>
        <taxon>Metazoa</taxon>
        <taxon>Chordata</taxon>
        <taxon>Craniata</taxon>
        <taxon>Vertebrata</taxon>
        <taxon>Euteleostomi</taxon>
        <taxon>Actinopterygii</taxon>
        <taxon>Neopterygii</taxon>
        <taxon>Teleostei</taxon>
        <taxon>Neoteleostei</taxon>
        <taxon>Acanthomorphata</taxon>
        <taxon>Eupercaria</taxon>
        <taxon>Perciformes</taxon>
        <taxon>Notothenioidei</taxon>
        <taxon>Nototheniidae</taxon>
        <taxon>Notothenia</taxon>
    </lineage>
</organism>
<evidence type="ECO:0000256" key="2">
    <source>
        <dbReference type="ARBA" id="ARBA00022729"/>
    </source>
</evidence>
<dbReference type="SUPFAM" id="SSF57184">
    <property type="entry name" value="Growth factor receptor domain"/>
    <property type="match status" value="1"/>
</dbReference>
<keyword evidence="2 6" id="KW-0732">Signal</keyword>
<dbReference type="InterPro" id="IPR052235">
    <property type="entry name" value="Nephronectin_domain"/>
</dbReference>
<evidence type="ECO:0000256" key="5">
    <source>
        <dbReference type="PROSITE-ProRule" id="PRU00076"/>
    </source>
</evidence>
<dbReference type="AlphaFoldDB" id="A0A6I9PDA0"/>
<dbReference type="Gene3D" id="2.10.25.10">
    <property type="entry name" value="Laminin"/>
    <property type="match status" value="2"/>
</dbReference>
<feature type="non-terminal residue" evidence="9">
    <location>
        <position position="184"/>
    </location>
</feature>
<dbReference type="CDD" id="cd00054">
    <property type="entry name" value="EGF_CA"/>
    <property type="match status" value="1"/>
</dbReference>
<keyword evidence="3" id="KW-0677">Repeat</keyword>
<dbReference type="InterPro" id="IPR001881">
    <property type="entry name" value="EGF-like_Ca-bd_dom"/>
</dbReference>
<dbReference type="PROSITE" id="PS01187">
    <property type="entry name" value="EGF_CA"/>
    <property type="match status" value="1"/>
</dbReference>
<reference evidence="9" key="1">
    <citation type="submission" date="2025-08" db="UniProtKB">
        <authorList>
            <consortium name="RefSeq"/>
        </authorList>
    </citation>
    <scope>IDENTIFICATION</scope>
    <source>
        <tissue evidence="9">Muscle</tissue>
    </source>
</reference>
<dbReference type="KEGG" id="ncc:104962110"/>
<dbReference type="OrthoDB" id="4062651at2759"/>
<evidence type="ECO:0000256" key="3">
    <source>
        <dbReference type="ARBA" id="ARBA00022737"/>
    </source>
</evidence>
<dbReference type="SMART" id="SM00179">
    <property type="entry name" value="EGF_CA"/>
    <property type="match status" value="2"/>
</dbReference>
<evidence type="ECO:0000313" key="8">
    <source>
        <dbReference type="Proteomes" id="UP000504611"/>
    </source>
</evidence>
<protein>
    <submittedName>
        <fullName evidence="9">Fibulin-5-like</fullName>
    </submittedName>
</protein>
<dbReference type="PANTHER" id="PTHR24050:SF28">
    <property type="entry name" value="UROMODULIN-LIKE"/>
    <property type="match status" value="1"/>
</dbReference>
<dbReference type="InterPro" id="IPR018097">
    <property type="entry name" value="EGF_Ca-bd_CS"/>
</dbReference>
<dbReference type="PROSITE" id="PS50026">
    <property type="entry name" value="EGF_3"/>
    <property type="match status" value="1"/>
</dbReference>
<feature type="signal peptide" evidence="6">
    <location>
        <begin position="1"/>
        <end position="32"/>
    </location>
</feature>
<dbReference type="InterPro" id="IPR049883">
    <property type="entry name" value="NOTCH1_EGF-like"/>
</dbReference>
<dbReference type="RefSeq" id="XP_010788809.1">
    <property type="nucleotide sequence ID" value="XM_010790507.1"/>
</dbReference>
<dbReference type="GO" id="GO:0030855">
    <property type="term" value="P:epithelial cell differentiation"/>
    <property type="evidence" value="ECO:0007669"/>
    <property type="project" value="UniProtKB-ARBA"/>
</dbReference>
<name>A0A6I9PDA0_9TELE</name>
<dbReference type="FunFam" id="2.10.25.10:FF:000038">
    <property type="entry name" value="Fibrillin 2"/>
    <property type="match status" value="1"/>
</dbReference>
<feature type="domain" description="EGF-like" evidence="7">
    <location>
        <begin position="144"/>
        <end position="182"/>
    </location>
</feature>
<dbReference type="PROSITE" id="PS00010">
    <property type="entry name" value="ASX_HYDROXYL"/>
    <property type="match status" value="1"/>
</dbReference>
<evidence type="ECO:0000313" key="9">
    <source>
        <dbReference type="RefSeq" id="XP_010788809.1"/>
    </source>
</evidence>
<sequence length="184" mass="20602">MLYERRGFRFRSSARMLAALVFILLCIQPGHGQTCTEGFAYDRRSRQCIDVDECRTMPDVCRGDMRCVNQNGGYLCLPRNLYNQPFRPETPALPEPLYPETSLGFPEPFVPDQAGSVEASYPRVRSTAQCILGYAAAEHGSCHDIDECETNTHHCNPTQVCINTEGGYTCSCIEGYWLIGGQCQ</sequence>
<evidence type="ECO:0000256" key="1">
    <source>
        <dbReference type="ARBA" id="ARBA00022536"/>
    </source>
</evidence>
<keyword evidence="1 5" id="KW-0245">EGF-like domain</keyword>
<keyword evidence="8" id="KW-1185">Reference proteome</keyword>
<evidence type="ECO:0000259" key="7">
    <source>
        <dbReference type="PROSITE" id="PS50026"/>
    </source>
</evidence>
<dbReference type="PANTHER" id="PTHR24050">
    <property type="entry name" value="PA14 DOMAIN-CONTAINING PROTEIN"/>
    <property type="match status" value="1"/>
</dbReference>
<dbReference type="GO" id="GO:0005509">
    <property type="term" value="F:calcium ion binding"/>
    <property type="evidence" value="ECO:0007669"/>
    <property type="project" value="InterPro"/>
</dbReference>
<dbReference type="GeneID" id="104962110"/>
<accession>A0A6I9PDA0</accession>
<dbReference type="InterPro" id="IPR000742">
    <property type="entry name" value="EGF"/>
</dbReference>
<proteinExistence type="predicted"/>
<dbReference type="InterPro" id="IPR009030">
    <property type="entry name" value="Growth_fac_rcpt_cys_sf"/>
</dbReference>
<feature type="chain" id="PRO_5027087795" evidence="6">
    <location>
        <begin position="33"/>
        <end position="184"/>
    </location>
</feature>
<keyword evidence="4" id="KW-1015">Disulfide bond</keyword>
<dbReference type="Proteomes" id="UP000504611">
    <property type="component" value="Unplaced"/>
</dbReference>
<comment type="caution">
    <text evidence="5">Lacks conserved residue(s) required for the propagation of feature annotation.</text>
</comment>